<dbReference type="Proteomes" id="UP000053881">
    <property type="component" value="Unassembled WGS sequence"/>
</dbReference>
<protein>
    <submittedName>
        <fullName evidence="1">Uncharacterized protein</fullName>
    </submittedName>
</protein>
<reference evidence="1 2" key="1">
    <citation type="submission" date="2015-06" db="EMBL/GenBank/DDBJ databases">
        <title>Genome sequencing project of Bacillus galactosidilyticus PL133.</title>
        <authorList>
            <person name="Gaiero J."/>
            <person name="Nicol R."/>
            <person name="Habash M."/>
        </authorList>
    </citation>
    <scope>NUCLEOTIDE SEQUENCE [LARGE SCALE GENOMIC DNA]</scope>
    <source>
        <strain evidence="1 2">PL133</strain>
    </source>
</reference>
<gene>
    <name evidence="1" type="ORF">ACA29_02015</name>
</gene>
<accession>A0A0Q9Y7P5</accession>
<dbReference type="AlphaFoldDB" id="A0A0Q9Y7P5"/>
<dbReference type="EMBL" id="LGPB01000022">
    <property type="protein sequence ID" value="KRG16891.1"/>
    <property type="molecule type" value="Genomic_DNA"/>
</dbReference>
<organism evidence="1 2">
    <name type="scientific">Lederbergia galactosidilytica</name>
    <dbReference type="NCBI Taxonomy" id="217031"/>
    <lineage>
        <taxon>Bacteria</taxon>
        <taxon>Bacillati</taxon>
        <taxon>Bacillota</taxon>
        <taxon>Bacilli</taxon>
        <taxon>Bacillales</taxon>
        <taxon>Bacillaceae</taxon>
        <taxon>Lederbergia</taxon>
    </lineage>
</organism>
<dbReference type="PATRIC" id="fig|217031.4.peg.692"/>
<name>A0A0Q9Y7P5_9BACI</name>
<comment type="caution">
    <text evidence="1">The sequence shown here is derived from an EMBL/GenBank/DDBJ whole genome shotgun (WGS) entry which is preliminary data.</text>
</comment>
<evidence type="ECO:0000313" key="1">
    <source>
        <dbReference type="EMBL" id="KRG16891.1"/>
    </source>
</evidence>
<sequence length="110" mass="13074">MLDFKEKYNQEVEKANQFLQKRKDAQEAGVTSYEDFQNIDFGDTKAEAFHAKIIFDEEVDLFWELGERERLIELHDLRNENFLLEQPTSYQKKYLDELKTAGSRRFSGIS</sequence>
<evidence type="ECO:0000313" key="2">
    <source>
        <dbReference type="Proteomes" id="UP000053881"/>
    </source>
</evidence>
<proteinExistence type="predicted"/>